<protein>
    <recommendedName>
        <fullName evidence="4">Secreted protein</fullName>
    </recommendedName>
</protein>
<reference evidence="3" key="1">
    <citation type="submission" date="2019-04" db="EMBL/GenBank/DDBJ databases">
        <title>Friends and foes A comparative genomics studyof 23 Aspergillus species from section Flavi.</title>
        <authorList>
            <consortium name="DOE Joint Genome Institute"/>
            <person name="Kjaerbolling I."/>
            <person name="Vesth T."/>
            <person name="Frisvad J.C."/>
            <person name="Nybo J.L."/>
            <person name="Theobald S."/>
            <person name="Kildgaard S."/>
            <person name="Isbrandt T."/>
            <person name="Kuo A."/>
            <person name="Sato A."/>
            <person name="Lyhne E.K."/>
            <person name="Kogle M.E."/>
            <person name="Wiebenga A."/>
            <person name="Kun R.S."/>
            <person name="Lubbers R.J."/>
            <person name="Makela M.R."/>
            <person name="Barry K."/>
            <person name="Chovatia M."/>
            <person name="Clum A."/>
            <person name="Daum C."/>
            <person name="Haridas S."/>
            <person name="He G."/>
            <person name="LaButti K."/>
            <person name="Lipzen A."/>
            <person name="Mondo S."/>
            <person name="Riley R."/>
            <person name="Salamov A."/>
            <person name="Simmons B.A."/>
            <person name="Magnuson J.K."/>
            <person name="Henrissat B."/>
            <person name="Mortensen U.H."/>
            <person name="Larsen T.O."/>
            <person name="Devries R.P."/>
            <person name="Grigoriev I.V."/>
            <person name="Machida M."/>
            <person name="Baker S.E."/>
            <person name="Andersen M.R."/>
        </authorList>
    </citation>
    <scope>NUCLEOTIDE SEQUENCE [LARGE SCALE GENOMIC DNA]</scope>
    <source>
        <strain evidence="3">CBS 130017</strain>
    </source>
</reference>
<proteinExistence type="predicted"/>
<evidence type="ECO:0000256" key="1">
    <source>
        <dbReference type="SAM" id="SignalP"/>
    </source>
</evidence>
<dbReference type="Proteomes" id="UP000325945">
    <property type="component" value="Unassembled WGS sequence"/>
</dbReference>
<gene>
    <name evidence="2" type="ORF">BDV39DRAFT_175708</name>
</gene>
<dbReference type="EMBL" id="ML741793">
    <property type="protein sequence ID" value="KAE8327259.1"/>
    <property type="molecule type" value="Genomic_DNA"/>
</dbReference>
<evidence type="ECO:0000313" key="2">
    <source>
        <dbReference type="EMBL" id="KAE8327259.1"/>
    </source>
</evidence>
<evidence type="ECO:0000313" key="3">
    <source>
        <dbReference type="Proteomes" id="UP000325945"/>
    </source>
</evidence>
<feature type="signal peptide" evidence="1">
    <location>
        <begin position="1"/>
        <end position="17"/>
    </location>
</feature>
<organism evidence="2 3">
    <name type="scientific">Aspergillus sergii</name>
    <dbReference type="NCBI Taxonomy" id="1034303"/>
    <lineage>
        <taxon>Eukaryota</taxon>
        <taxon>Fungi</taxon>
        <taxon>Dikarya</taxon>
        <taxon>Ascomycota</taxon>
        <taxon>Pezizomycotina</taxon>
        <taxon>Eurotiomycetes</taxon>
        <taxon>Eurotiomycetidae</taxon>
        <taxon>Eurotiales</taxon>
        <taxon>Aspergillaceae</taxon>
        <taxon>Aspergillus</taxon>
        <taxon>Aspergillus subgen. Circumdati</taxon>
    </lineage>
</organism>
<sequence length="72" mass="7542">MCMSDWVPCHPPWCVGAALSLGLTVPPADLVLATFFEQSVTCHSLATSFEGAAQVMIAPKRILAVSLGARVA</sequence>
<accession>A0A5N6X544</accession>
<dbReference type="AlphaFoldDB" id="A0A5N6X544"/>
<feature type="chain" id="PRO_5025005892" description="Secreted protein" evidence="1">
    <location>
        <begin position="18"/>
        <end position="72"/>
    </location>
</feature>
<keyword evidence="3" id="KW-1185">Reference proteome</keyword>
<keyword evidence="1" id="KW-0732">Signal</keyword>
<name>A0A5N6X544_9EURO</name>
<evidence type="ECO:0008006" key="4">
    <source>
        <dbReference type="Google" id="ProtNLM"/>
    </source>
</evidence>